<evidence type="ECO:0000256" key="5">
    <source>
        <dbReference type="ARBA" id="ARBA00038121"/>
    </source>
</evidence>
<reference evidence="8" key="1">
    <citation type="submission" date="2024-05" db="EMBL/GenBank/DDBJ databases">
        <title>30 novel species of actinomycetes from the DSMZ collection.</title>
        <authorList>
            <person name="Nouioui I."/>
        </authorList>
    </citation>
    <scope>NUCLEOTIDE SEQUENCE</scope>
    <source>
        <strain evidence="8">DSM 40473</strain>
    </source>
</reference>
<sequence>MTETVTARAPLRISLAGGGTDIPSYSARHGGLVIACAIDRYVGVTVHPREFRGRLRTATDSCETVAEAARHPDPMLRACLTRAGLVRDRQVTVFGDVPSGSGLGGSAALAVSVLHAAAHRCAPGADALDADALAETASRIEIEDLGRAVGKQDHYMAAHGGVRILRFAPSGRVETESLDLDPGVRAELEERLLLFYTGISRDAGDVLSEQNRRTLQGHGDALERLHAIRRIADDMADCLRKGDLDGVGPLVEEHWRLKSRLGSRVSSPWLQELHDRALAAGAAGGKLLGSGGGGFLLLVCARDRRQSVRRAMTGAGLTELRFRFTEHGSRAVALPL</sequence>
<dbReference type="PRINTS" id="PR00960">
    <property type="entry name" value="LMBPPROTEIN"/>
</dbReference>
<gene>
    <name evidence="8" type="ORF">RM609_09425</name>
</gene>
<dbReference type="RefSeq" id="WP_311609521.1">
    <property type="nucleotide sequence ID" value="NZ_JAVRFI010000004.1"/>
</dbReference>
<organism evidence="8 9">
    <name type="scientific">Streptomyces hesseae</name>
    <dbReference type="NCBI Taxonomy" id="3075519"/>
    <lineage>
        <taxon>Bacteria</taxon>
        <taxon>Bacillati</taxon>
        <taxon>Actinomycetota</taxon>
        <taxon>Actinomycetes</taxon>
        <taxon>Kitasatosporales</taxon>
        <taxon>Streptomycetaceae</taxon>
        <taxon>Streptomyces</taxon>
    </lineage>
</organism>
<comment type="similarity">
    <text evidence="5">Belongs to the GHMP kinase family.</text>
</comment>
<dbReference type="Gene3D" id="3.30.230.120">
    <property type="match status" value="1"/>
</dbReference>
<dbReference type="InterPro" id="IPR014606">
    <property type="entry name" value="Heptose_7-P_kinase"/>
</dbReference>
<dbReference type="PIRSF" id="PIRSF036406">
    <property type="entry name" value="Hept_kin"/>
    <property type="match status" value="1"/>
</dbReference>
<feature type="domain" description="GHMP kinase N-terminal" evidence="6">
    <location>
        <begin position="83"/>
        <end position="161"/>
    </location>
</feature>
<dbReference type="InterPro" id="IPR036554">
    <property type="entry name" value="GHMP_kinase_C_sf"/>
</dbReference>
<evidence type="ECO:0008006" key="10">
    <source>
        <dbReference type="Google" id="ProtNLM"/>
    </source>
</evidence>
<comment type="caution">
    <text evidence="8">The sequence shown here is derived from an EMBL/GenBank/DDBJ whole genome shotgun (WGS) entry which is preliminary data.</text>
</comment>
<keyword evidence="4" id="KW-0067">ATP-binding</keyword>
<dbReference type="InterPro" id="IPR013750">
    <property type="entry name" value="GHMP_kinase_C_dom"/>
</dbReference>
<keyword evidence="9" id="KW-1185">Reference proteome</keyword>
<keyword evidence="2" id="KW-0547">Nucleotide-binding</keyword>
<evidence type="ECO:0000256" key="2">
    <source>
        <dbReference type="ARBA" id="ARBA00022741"/>
    </source>
</evidence>
<dbReference type="Pfam" id="PF08544">
    <property type="entry name" value="GHMP_kinases_C"/>
    <property type="match status" value="1"/>
</dbReference>
<dbReference type="InterPro" id="IPR020568">
    <property type="entry name" value="Ribosomal_Su5_D2-typ_SF"/>
</dbReference>
<dbReference type="InterPro" id="IPR052203">
    <property type="entry name" value="GHMP_Kinase-Related"/>
</dbReference>
<dbReference type="SUPFAM" id="SSF55060">
    <property type="entry name" value="GHMP Kinase, C-terminal domain"/>
    <property type="match status" value="1"/>
</dbReference>
<proteinExistence type="inferred from homology"/>
<keyword evidence="3" id="KW-0418">Kinase</keyword>
<dbReference type="PANTHER" id="PTHR32463:SF0">
    <property type="entry name" value="L-FUCOSE KINASE"/>
    <property type="match status" value="1"/>
</dbReference>
<dbReference type="SUPFAM" id="SSF54211">
    <property type="entry name" value="Ribosomal protein S5 domain 2-like"/>
    <property type="match status" value="1"/>
</dbReference>
<dbReference type="InterPro" id="IPR001174">
    <property type="entry name" value="HddA/FKP"/>
</dbReference>
<accession>A0ABU2SKZ1</accession>
<protein>
    <recommendedName>
        <fullName evidence="10">GHMP kinase</fullName>
    </recommendedName>
</protein>
<evidence type="ECO:0000313" key="9">
    <source>
        <dbReference type="Proteomes" id="UP001180531"/>
    </source>
</evidence>
<evidence type="ECO:0000256" key="1">
    <source>
        <dbReference type="ARBA" id="ARBA00022679"/>
    </source>
</evidence>
<evidence type="ECO:0000313" key="8">
    <source>
        <dbReference type="EMBL" id="MDT0449296.1"/>
    </source>
</evidence>
<dbReference type="InterPro" id="IPR006204">
    <property type="entry name" value="GHMP_kinase_N_dom"/>
</dbReference>
<evidence type="ECO:0000259" key="6">
    <source>
        <dbReference type="Pfam" id="PF00288"/>
    </source>
</evidence>
<dbReference type="PANTHER" id="PTHR32463">
    <property type="entry name" value="L-FUCOSE KINASE"/>
    <property type="match status" value="1"/>
</dbReference>
<dbReference type="Pfam" id="PF00288">
    <property type="entry name" value="GHMP_kinases_N"/>
    <property type="match status" value="1"/>
</dbReference>
<feature type="domain" description="GHMP kinase C-terminal" evidence="7">
    <location>
        <begin position="235"/>
        <end position="313"/>
    </location>
</feature>
<evidence type="ECO:0000256" key="3">
    <source>
        <dbReference type="ARBA" id="ARBA00022777"/>
    </source>
</evidence>
<name>A0ABU2SKZ1_9ACTN</name>
<dbReference type="Proteomes" id="UP001180531">
    <property type="component" value="Unassembled WGS sequence"/>
</dbReference>
<evidence type="ECO:0000259" key="7">
    <source>
        <dbReference type="Pfam" id="PF08544"/>
    </source>
</evidence>
<evidence type="ECO:0000256" key="4">
    <source>
        <dbReference type="ARBA" id="ARBA00022840"/>
    </source>
</evidence>
<keyword evidence="1" id="KW-0808">Transferase</keyword>
<dbReference type="EMBL" id="JAVRFI010000004">
    <property type="protein sequence ID" value="MDT0449296.1"/>
    <property type="molecule type" value="Genomic_DNA"/>
</dbReference>